<evidence type="ECO:0000256" key="1">
    <source>
        <dbReference type="SAM" id="MobiDB-lite"/>
    </source>
</evidence>
<evidence type="ECO:0000259" key="3">
    <source>
        <dbReference type="Pfam" id="PF07833"/>
    </source>
</evidence>
<dbReference type="Pfam" id="PF07833">
    <property type="entry name" value="Cu_amine_oxidN1"/>
    <property type="match status" value="1"/>
</dbReference>
<dbReference type="KEGG" id="saca:FFV09_01170"/>
<feature type="region of interest" description="Disordered" evidence="1">
    <location>
        <begin position="136"/>
        <end position="160"/>
    </location>
</feature>
<sequence>MKKRTVWIAALAYGLSISSVQAESVMQVSVDGKAVAFRTNPVVQSSVTMVQFAPIFRSLGASFQWNGQKQQVTATRGGTKMILTVGSRVAYVNGSAVRMQQAPAAINGNIFVPLRFVGEATGARVDFAGSRISITSAPLPPSPGDAAAGANSGSAASDSAEIDLTKAEAANTDPNRSPELSEQSIHDYLITHYDTLYTPDTGYEVDYDVQLGDEGDYHVSILLDNYEASGSLYAETRADGSVLYDLTGELATDLSRQFDLEALYVHVTLAPVLEQRPDGVNEEELLELDDGSFVLIRTLFVGMYDFAGKYADFYDVTSAESKFVSAAEW</sequence>
<organism evidence="4 5">
    <name type="scientific">Saccharibacillus brassicae</name>
    <dbReference type="NCBI Taxonomy" id="2583377"/>
    <lineage>
        <taxon>Bacteria</taxon>
        <taxon>Bacillati</taxon>
        <taxon>Bacillota</taxon>
        <taxon>Bacilli</taxon>
        <taxon>Bacillales</taxon>
        <taxon>Paenibacillaceae</taxon>
        <taxon>Saccharibacillus</taxon>
    </lineage>
</organism>
<dbReference type="InterPro" id="IPR036582">
    <property type="entry name" value="Mao_N_sf"/>
</dbReference>
<dbReference type="OrthoDB" id="2612926at2"/>
<evidence type="ECO:0000313" key="4">
    <source>
        <dbReference type="EMBL" id="QDH19588.1"/>
    </source>
</evidence>
<keyword evidence="2" id="KW-0732">Signal</keyword>
<feature type="compositionally biased region" description="Low complexity" evidence="1">
    <location>
        <begin position="144"/>
        <end position="159"/>
    </location>
</feature>
<dbReference type="SUPFAM" id="SSF55383">
    <property type="entry name" value="Copper amine oxidase, domain N"/>
    <property type="match status" value="1"/>
</dbReference>
<keyword evidence="5" id="KW-1185">Reference proteome</keyword>
<dbReference type="AlphaFoldDB" id="A0A4Y6USG8"/>
<dbReference type="RefSeq" id="WP_141445977.1">
    <property type="nucleotide sequence ID" value="NZ_CP041217.1"/>
</dbReference>
<dbReference type="InterPro" id="IPR012854">
    <property type="entry name" value="Cu_amine_oxidase-like_N"/>
</dbReference>
<evidence type="ECO:0000256" key="2">
    <source>
        <dbReference type="SAM" id="SignalP"/>
    </source>
</evidence>
<reference evidence="4 5" key="1">
    <citation type="submission" date="2019-06" db="EMBL/GenBank/DDBJ databases">
        <title>Saccharibacillus brassicae sp. nov., an endophytic bacterium isolated from Chinese cabbage seeds (Brassica pekinensis).</title>
        <authorList>
            <person name="Jiang L."/>
            <person name="Lee J."/>
            <person name="Kim S.W."/>
        </authorList>
    </citation>
    <scope>NUCLEOTIDE SEQUENCE [LARGE SCALE GENOMIC DNA]</scope>
    <source>
        <strain evidence="5">KCTC 43072 / ATSA2</strain>
    </source>
</reference>
<feature type="domain" description="Copper amine oxidase-like N-terminal" evidence="3">
    <location>
        <begin position="30"/>
        <end position="131"/>
    </location>
</feature>
<accession>A0A4Y6USG8</accession>
<dbReference type="EMBL" id="CP041217">
    <property type="protein sequence ID" value="QDH19588.1"/>
    <property type="molecule type" value="Genomic_DNA"/>
</dbReference>
<dbReference type="Proteomes" id="UP000316968">
    <property type="component" value="Chromosome"/>
</dbReference>
<protein>
    <submittedName>
        <fullName evidence="4">Copper amine oxidase N-terminal domain-containing protein</fullName>
    </submittedName>
</protein>
<proteinExistence type="predicted"/>
<feature type="signal peptide" evidence="2">
    <location>
        <begin position="1"/>
        <end position="22"/>
    </location>
</feature>
<gene>
    <name evidence="4" type="ORF">FFV09_01170</name>
</gene>
<name>A0A4Y6USG8_SACBS</name>
<evidence type="ECO:0000313" key="5">
    <source>
        <dbReference type="Proteomes" id="UP000316968"/>
    </source>
</evidence>
<dbReference type="Gene3D" id="3.30.457.10">
    <property type="entry name" value="Copper amine oxidase-like, N-terminal domain"/>
    <property type="match status" value="1"/>
</dbReference>
<feature type="chain" id="PRO_5021471079" evidence="2">
    <location>
        <begin position="23"/>
        <end position="329"/>
    </location>
</feature>